<comment type="caution">
    <text evidence="1">The sequence shown here is derived from an EMBL/GenBank/DDBJ whole genome shotgun (WGS) entry which is preliminary data.</text>
</comment>
<organism evidence="1 2">
    <name type="scientific">Reinekea blandensis MED297</name>
    <dbReference type="NCBI Taxonomy" id="314283"/>
    <lineage>
        <taxon>Bacteria</taxon>
        <taxon>Pseudomonadati</taxon>
        <taxon>Pseudomonadota</taxon>
        <taxon>Gammaproteobacteria</taxon>
        <taxon>Oceanospirillales</taxon>
        <taxon>Saccharospirillaceae</taxon>
        <taxon>Reinekea</taxon>
    </lineage>
</organism>
<dbReference type="EMBL" id="AAOE01000033">
    <property type="protein sequence ID" value="EAR07721.1"/>
    <property type="molecule type" value="Genomic_DNA"/>
</dbReference>
<dbReference type="Proteomes" id="UP000005953">
    <property type="component" value="Unassembled WGS sequence"/>
</dbReference>
<dbReference type="AlphaFoldDB" id="A4BJE9"/>
<dbReference type="HOGENOM" id="CLU_2587228_0_0_6"/>
<dbReference type="PROSITE" id="PS51257">
    <property type="entry name" value="PROKAR_LIPOPROTEIN"/>
    <property type="match status" value="1"/>
</dbReference>
<proteinExistence type="predicted"/>
<reference evidence="1 2" key="1">
    <citation type="submission" date="2006-02" db="EMBL/GenBank/DDBJ databases">
        <authorList>
            <person name="Pinhassi J."/>
            <person name="Pedros-Alio C."/>
            <person name="Ferriera S."/>
            <person name="Johnson J."/>
            <person name="Kravitz S."/>
            <person name="Halpern A."/>
            <person name="Remington K."/>
            <person name="Beeson K."/>
            <person name="Tran B."/>
            <person name="Rogers Y.-H."/>
            <person name="Friedman R."/>
            <person name="Venter J.C."/>
        </authorList>
    </citation>
    <scope>NUCLEOTIDE SEQUENCE [LARGE SCALE GENOMIC DNA]</scope>
    <source>
        <strain evidence="1 2">MED297</strain>
    </source>
</reference>
<dbReference type="RefSeq" id="WP_008046916.1">
    <property type="nucleotide sequence ID" value="NZ_CH724153.1"/>
</dbReference>
<name>A4BJE9_9GAMM</name>
<accession>A4BJE9</accession>
<protein>
    <submittedName>
        <fullName evidence="1">Uncharacterized protein</fullName>
    </submittedName>
</protein>
<gene>
    <name evidence="1" type="ORF">MED297_01940</name>
</gene>
<evidence type="ECO:0000313" key="1">
    <source>
        <dbReference type="EMBL" id="EAR07721.1"/>
    </source>
</evidence>
<evidence type="ECO:0000313" key="2">
    <source>
        <dbReference type="Proteomes" id="UP000005953"/>
    </source>
</evidence>
<keyword evidence="2" id="KW-1185">Reference proteome</keyword>
<sequence length="80" mass="9272">MPKDTHELMFQLLRMNVSPMTFVSCKQVNSRHDVTAFINGWRPMPESVKAFCRDWIAQGKPDYRKYVLTLDSQSESSSSD</sequence>